<feature type="transmembrane region" description="Helical" evidence="5">
    <location>
        <begin position="233"/>
        <end position="262"/>
    </location>
</feature>
<feature type="transmembrane region" description="Helical" evidence="5">
    <location>
        <begin position="117"/>
        <end position="134"/>
    </location>
</feature>
<reference evidence="7 8" key="1">
    <citation type="journal article" name="Front. Microbiol.">
        <title>Sugar Metabolism of the First Thermophilic Planctomycete Thermogutta terrifontis: Comparative Genomic and Transcriptomic Approaches.</title>
        <authorList>
            <person name="Elcheninov A.G."/>
            <person name="Menzel P."/>
            <person name="Gudbergsdottir S.R."/>
            <person name="Slesarev A.I."/>
            <person name="Kadnikov V.V."/>
            <person name="Krogh A."/>
            <person name="Bonch-Osmolovskaya E.A."/>
            <person name="Peng X."/>
            <person name="Kublanov I.V."/>
        </authorList>
    </citation>
    <scope>NUCLEOTIDE SEQUENCE [LARGE SCALE GENOMIC DNA]</scope>
    <source>
        <strain evidence="7 8">R1</strain>
    </source>
</reference>
<feature type="transmembrane region" description="Helical" evidence="5">
    <location>
        <begin position="202"/>
        <end position="221"/>
    </location>
</feature>
<dbReference type="GO" id="GO:0016020">
    <property type="term" value="C:membrane"/>
    <property type="evidence" value="ECO:0007669"/>
    <property type="project" value="UniProtKB-SubCell"/>
</dbReference>
<evidence type="ECO:0000256" key="4">
    <source>
        <dbReference type="ARBA" id="ARBA00023136"/>
    </source>
</evidence>
<dbReference type="Pfam" id="PF04932">
    <property type="entry name" value="Wzy_C"/>
    <property type="match status" value="1"/>
</dbReference>
<feature type="transmembrane region" description="Helical" evidence="5">
    <location>
        <begin position="362"/>
        <end position="384"/>
    </location>
</feature>
<dbReference type="EMBL" id="CP018477">
    <property type="protein sequence ID" value="ASV75851.1"/>
    <property type="molecule type" value="Genomic_DNA"/>
</dbReference>
<evidence type="ECO:0000313" key="8">
    <source>
        <dbReference type="Proteomes" id="UP000215086"/>
    </source>
</evidence>
<dbReference type="InterPro" id="IPR051533">
    <property type="entry name" value="WaaL-like"/>
</dbReference>
<protein>
    <recommendedName>
        <fullName evidence="6">O-antigen ligase-related domain-containing protein</fullName>
    </recommendedName>
</protein>
<evidence type="ECO:0000259" key="6">
    <source>
        <dbReference type="Pfam" id="PF04932"/>
    </source>
</evidence>
<name>A0A286RIQ9_9BACT</name>
<feature type="domain" description="O-antigen ligase-related" evidence="6">
    <location>
        <begin position="233"/>
        <end position="378"/>
    </location>
</feature>
<accession>A0A286RIQ9</accession>
<sequence>MTTELGTLTLIGMGTLAAGSWLAVLWRRTGLCGLTLLTVVTSICLGYFFWHVEKPLPLTLDRILWGILVVALVADFLHRRPNLSSLTRADFFLGIFVIYLLISAVSVFFLTEVTSGLSRWLFFYAFPATLYVAARRFGDAPFGQRATLAVFTALAIYLSLTGLAEVFGWNALVFPRYIADTSITDEFFGRARGPLLNPVGNGFLILIGWTAWTILTVQAAPARRVVFLLGHGLFVAAVASTLTRSVWLSAAACIVVVGAWMLPPRFRAPWIATALLMLLAAGLMAGVYFRELKRDRHLSAEEAARSVQLRPLLAAAAWRMIQERPVFGFGLAQYDHAKLAYLEDPTAPLPLRQARPYTQHNVFLSLLVETGIVGLGLLGCFLAASVEVFRRTWGNPSRPMSLLALVAMVAYAVNGLFHDVSIILDMNAVLFMMIGLAVRESSGEISQTAHSA</sequence>
<gene>
    <name evidence="7" type="ORF">THTE_3249</name>
</gene>
<dbReference type="AlphaFoldDB" id="A0A286RIQ9"/>
<dbReference type="KEGG" id="ttf:THTE_3249"/>
<organism evidence="7 8">
    <name type="scientific">Thermogutta terrifontis</name>
    <dbReference type="NCBI Taxonomy" id="1331910"/>
    <lineage>
        <taxon>Bacteria</taxon>
        <taxon>Pseudomonadati</taxon>
        <taxon>Planctomycetota</taxon>
        <taxon>Planctomycetia</taxon>
        <taxon>Pirellulales</taxon>
        <taxon>Thermoguttaceae</taxon>
        <taxon>Thermogutta</taxon>
    </lineage>
</organism>
<keyword evidence="2 5" id="KW-0812">Transmembrane</keyword>
<dbReference type="Proteomes" id="UP000215086">
    <property type="component" value="Chromosome"/>
</dbReference>
<keyword evidence="3 5" id="KW-1133">Transmembrane helix</keyword>
<evidence type="ECO:0000256" key="2">
    <source>
        <dbReference type="ARBA" id="ARBA00022692"/>
    </source>
</evidence>
<dbReference type="PANTHER" id="PTHR37422">
    <property type="entry name" value="TEICHURONIC ACID BIOSYNTHESIS PROTEIN TUAE"/>
    <property type="match status" value="1"/>
</dbReference>
<dbReference type="InterPro" id="IPR007016">
    <property type="entry name" value="O-antigen_ligase-rel_domated"/>
</dbReference>
<feature type="transmembrane region" description="Helical" evidence="5">
    <location>
        <begin position="146"/>
        <end position="167"/>
    </location>
</feature>
<dbReference type="RefSeq" id="WP_095415780.1">
    <property type="nucleotide sequence ID" value="NZ_CP018477.1"/>
</dbReference>
<keyword evidence="4 5" id="KW-0472">Membrane</keyword>
<evidence type="ECO:0000256" key="3">
    <source>
        <dbReference type="ARBA" id="ARBA00022989"/>
    </source>
</evidence>
<keyword evidence="8" id="KW-1185">Reference proteome</keyword>
<feature type="transmembrane region" description="Helical" evidence="5">
    <location>
        <begin position="268"/>
        <end position="289"/>
    </location>
</feature>
<dbReference type="PANTHER" id="PTHR37422:SF23">
    <property type="entry name" value="TEICHURONIC ACID BIOSYNTHESIS PROTEIN TUAE"/>
    <property type="match status" value="1"/>
</dbReference>
<comment type="subcellular location">
    <subcellularLocation>
        <location evidence="1">Membrane</location>
        <topology evidence="1">Multi-pass membrane protein</topology>
    </subcellularLocation>
</comment>
<feature type="transmembrane region" description="Helical" evidence="5">
    <location>
        <begin position="404"/>
        <end position="424"/>
    </location>
</feature>
<proteinExistence type="predicted"/>
<feature type="transmembrane region" description="Helical" evidence="5">
    <location>
        <begin position="91"/>
        <end position="111"/>
    </location>
</feature>
<feature type="transmembrane region" description="Helical" evidence="5">
    <location>
        <begin position="6"/>
        <end position="24"/>
    </location>
</feature>
<evidence type="ECO:0000313" key="7">
    <source>
        <dbReference type="EMBL" id="ASV75851.1"/>
    </source>
</evidence>
<dbReference type="OrthoDB" id="9806320at2"/>
<feature type="transmembrane region" description="Helical" evidence="5">
    <location>
        <begin position="62"/>
        <end position="79"/>
    </location>
</feature>
<feature type="transmembrane region" description="Helical" evidence="5">
    <location>
        <begin position="31"/>
        <end position="50"/>
    </location>
</feature>
<evidence type="ECO:0000256" key="5">
    <source>
        <dbReference type="SAM" id="Phobius"/>
    </source>
</evidence>
<evidence type="ECO:0000256" key="1">
    <source>
        <dbReference type="ARBA" id="ARBA00004141"/>
    </source>
</evidence>